<reference evidence="11" key="1">
    <citation type="submission" date="2019-05" db="EMBL/GenBank/DDBJ databases">
        <authorList>
            <person name="Piombo E."/>
        </authorList>
    </citation>
    <scope>NUCLEOTIDE SEQUENCE</scope>
    <source>
        <strain evidence="11">C2S</strain>
    </source>
</reference>
<keyword evidence="3 8" id="KW-0863">Zinc-finger</keyword>
<evidence type="ECO:0000313" key="12">
    <source>
        <dbReference type="Proteomes" id="UP000760494"/>
    </source>
</evidence>
<feature type="region of interest" description="Disordered" evidence="9">
    <location>
        <begin position="1"/>
        <end position="29"/>
    </location>
</feature>
<comment type="caution">
    <text evidence="11">The sequence shown here is derived from an EMBL/GenBank/DDBJ whole genome shotgun (WGS) entry which is preliminary data.</text>
</comment>
<feature type="compositionally biased region" description="Low complexity" evidence="9">
    <location>
        <begin position="201"/>
        <end position="210"/>
    </location>
</feature>
<keyword evidence="4" id="KW-0862">Zinc</keyword>
<dbReference type="CDD" id="cd00202">
    <property type="entry name" value="ZnF_GATA"/>
    <property type="match status" value="1"/>
</dbReference>
<dbReference type="GO" id="GO:0000981">
    <property type="term" value="F:DNA-binding transcription factor activity, RNA polymerase II-specific"/>
    <property type="evidence" value="ECO:0007669"/>
    <property type="project" value="TreeGrafter"/>
</dbReference>
<feature type="region of interest" description="Disordered" evidence="9">
    <location>
        <begin position="279"/>
        <end position="300"/>
    </location>
</feature>
<name>A0A9Q9UFE6_FUSFU</name>
<dbReference type="PROSITE" id="PS00344">
    <property type="entry name" value="GATA_ZN_FINGER_1"/>
    <property type="match status" value="1"/>
</dbReference>
<organism evidence="11 12">
    <name type="scientific">Fusarium fujikuroi</name>
    <name type="common">Bakanae and foot rot disease fungus</name>
    <name type="synonym">Gibberella fujikuroi</name>
    <dbReference type="NCBI Taxonomy" id="5127"/>
    <lineage>
        <taxon>Eukaryota</taxon>
        <taxon>Fungi</taxon>
        <taxon>Dikarya</taxon>
        <taxon>Ascomycota</taxon>
        <taxon>Pezizomycotina</taxon>
        <taxon>Sordariomycetes</taxon>
        <taxon>Hypocreomycetidae</taxon>
        <taxon>Hypocreales</taxon>
        <taxon>Nectriaceae</taxon>
        <taxon>Fusarium</taxon>
        <taxon>Fusarium fujikuroi species complex</taxon>
    </lineage>
</organism>
<dbReference type="FunFam" id="3.30.50.10:FF:000007">
    <property type="entry name" value="Nitrogen regulatory AreA, N-terminal"/>
    <property type="match status" value="1"/>
</dbReference>
<comment type="subcellular location">
    <subcellularLocation>
        <location evidence="1">Nucleus</location>
    </subcellularLocation>
</comment>
<feature type="region of interest" description="Disordered" evidence="9">
    <location>
        <begin position="394"/>
        <end position="419"/>
    </location>
</feature>
<dbReference type="PANTHER" id="PTHR10071:SF338">
    <property type="entry name" value="GATA-TYPE DOMAIN-CONTAINING PROTEIN"/>
    <property type="match status" value="1"/>
</dbReference>
<dbReference type="SMART" id="SM00401">
    <property type="entry name" value="ZnF_GATA"/>
    <property type="match status" value="1"/>
</dbReference>
<dbReference type="PANTHER" id="PTHR10071">
    <property type="entry name" value="TRANSCRIPTION FACTOR GATA FAMILY MEMBER"/>
    <property type="match status" value="1"/>
</dbReference>
<feature type="region of interest" description="Disordered" evidence="9">
    <location>
        <begin position="192"/>
        <end position="262"/>
    </location>
</feature>
<dbReference type="GO" id="GO:0045944">
    <property type="term" value="P:positive regulation of transcription by RNA polymerase II"/>
    <property type="evidence" value="ECO:0007669"/>
    <property type="project" value="TreeGrafter"/>
</dbReference>
<dbReference type="Pfam" id="PF00320">
    <property type="entry name" value="GATA"/>
    <property type="match status" value="1"/>
</dbReference>
<dbReference type="PRINTS" id="PR00619">
    <property type="entry name" value="GATAZNFINGER"/>
</dbReference>
<evidence type="ECO:0000256" key="9">
    <source>
        <dbReference type="SAM" id="MobiDB-lite"/>
    </source>
</evidence>
<dbReference type="AlphaFoldDB" id="A0A9Q9UFE6"/>
<protein>
    <recommendedName>
        <fullName evidence="10">GATA-type domain-containing protein</fullName>
    </recommendedName>
</protein>
<feature type="compositionally biased region" description="Basic and acidic residues" evidence="9">
    <location>
        <begin position="403"/>
        <end position="415"/>
    </location>
</feature>
<sequence>MEEDGAQLLQQTGLDPISRPDSTSTSASASLPHVLPGISALAAANAATEATSQLRASAAPSPAMYATASPAATSGGSGSTMRSQLRCSQRILLHPLIVVEIILIALPPAFALHCTELTLHSTTGTMMATNGSTQPTCQNCSTSTTPLWRRDEFGSVLCNACGLFLKLHGRPRPISLKTDVIKSRNRVKTMRPDLANKKKQQQQQQQAAAQGFPTTDANGFDTTGQAAAAAAHAAQAARRASQRSNGHDGADSPISRTGTPSMYAHGLSQFMVDDPYQTGFVATGEGRASSPTNGDRKMDAPQTHEQLIAHNSSLKTRVSELEVIIELFRGRLSQLEQQEAVVRSGQQLNQLRSQLEQTQESEAQLRRQLEDSHRRESSLKRRLDDLELELQAFQGASLAPGERPAKRPRTLEEPTKTQAEADIEAAAEALLASEASRPSEAVESAPVVDAPEPTELPQHSEGSKEDSVPKTDNEIEAADVPIDPNMPVIDDVSQPAAAEETTKTEDVEIPDAPDASEAPSAPEAAEAADVAATAEASATDDASPEATEGTETPAPATAAT</sequence>
<feature type="compositionally biased region" description="Polar residues" evidence="9">
    <location>
        <begin position="212"/>
        <end position="224"/>
    </location>
</feature>
<dbReference type="GO" id="GO:0000978">
    <property type="term" value="F:RNA polymerase II cis-regulatory region sequence-specific DNA binding"/>
    <property type="evidence" value="ECO:0007669"/>
    <property type="project" value="TreeGrafter"/>
</dbReference>
<dbReference type="GO" id="GO:0008270">
    <property type="term" value="F:zinc ion binding"/>
    <property type="evidence" value="ECO:0007669"/>
    <property type="project" value="UniProtKB-KW"/>
</dbReference>
<dbReference type="GO" id="GO:0005634">
    <property type="term" value="C:nucleus"/>
    <property type="evidence" value="ECO:0007669"/>
    <property type="project" value="UniProtKB-SubCell"/>
</dbReference>
<feature type="compositionally biased region" description="Polar residues" evidence="9">
    <location>
        <begin position="20"/>
        <end position="29"/>
    </location>
</feature>
<evidence type="ECO:0000259" key="10">
    <source>
        <dbReference type="PROSITE" id="PS50114"/>
    </source>
</evidence>
<feature type="domain" description="GATA-type" evidence="10">
    <location>
        <begin position="137"/>
        <end position="184"/>
    </location>
</feature>
<feature type="compositionally biased region" description="Basic and acidic residues" evidence="9">
    <location>
        <begin position="461"/>
        <end position="473"/>
    </location>
</feature>
<evidence type="ECO:0000313" key="11">
    <source>
        <dbReference type="EMBL" id="VTT75458.1"/>
    </source>
</evidence>
<keyword evidence="2" id="KW-0479">Metal-binding</keyword>
<feature type="region of interest" description="Disordered" evidence="9">
    <location>
        <begin position="433"/>
        <end position="560"/>
    </location>
</feature>
<dbReference type="InterPro" id="IPR013088">
    <property type="entry name" value="Znf_NHR/GATA"/>
</dbReference>
<gene>
    <name evidence="11" type="ORF">C2S_9909</name>
</gene>
<dbReference type="GO" id="GO:0000122">
    <property type="term" value="P:negative regulation of transcription by RNA polymerase II"/>
    <property type="evidence" value="ECO:0007669"/>
    <property type="project" value="TreeGrafter"/>
</dbReference>
<evidence type="ECO:0000256" key="2">
    <source>
        <dbReference type="ARBA" id="ARBA00022723"/>
    </source>
</evidence>
<keyword evidence="6" id="KW-0804">Transcription</keyword>
<evidence type="ECO:0000256" key="4">
    <source>
        <dbReference type="ARBA" id="ARBA00022833"/>
    </source>
</evidence>
<dbReference type="Pfam" id="PF25026">
    <property type="entry name" value="Asd-4"/>
    <property type="match status" value="1"/>
</dbReference>
<accession>A0A9Q9UFE6</accession>
<proteinExistence type="predicted"/>
<evidence type="ECO:0000256" key="8">
    <source>
        <dbReference type="PROSITE-ProRule" id="PRU00094"/>
    </source>
</evidence>
<evidence type="ECO:0000256" key="7">
    <source>
        <dbReference type="ARBA" id="ARBA00023242"/>
    </source>
</evidence>
<dbReference type="InterPro" id="IPR039355">
    <property type="entry name" value="Transcription_factor_GATA"/>
</dbReference>
<dbReference type="PROSITE" id="PS50114">
    <property type="entry name" value="GATA_ZN_FINGER_2"/>
    <property type="match status" value="1"/>
</dbReference>
<dbReference type="Gene3D" id="3.30.50.10">
    <property type="entry name" value="Erythroid Transcription Factor GATA-1, subunit A"/>
    <property type="match status" value="1"/>
</dbReference>
<dbReference type="InterPro" id="IPR000679">
    <property type="entry name" value="Znf_GATA"/>
</dbReference>
<dbReference type="Proteomes" id="UP000760494">
    <property type="component" value="Unassembled WGS sequence"/>
</dbReference>
<evidence type="ECO:0000256" key="6">
    <source>
        <dbReference type="ARBA" id="ARBA00023163"/>
    </source>
</evidence>
<dbReference type="SUPFAM" id="SSF57716">
    <property type="entry name" value="Glucocorticoid receptor-like (DNA-binding domain)"/>
    <property type="match status" value="1"/>
</dbReference>
<dbReference type="InterPro" id="IPR056998">
    <property type="entry name" value="Asd-4/GZF3_helical"/>
</dbReference>
<feature type="compositionally biased region" description="Low complexity" evidence="9">
    <location>
        <begin position="510"/>
        <end position="560"/>
    </location>
</feature>
<feature type="compositionally biased region" description="Low complexity" evidence="9">
    <location>
        <begin position="225"/>
        <end position="244"/>
    </location>
</feature>
<evidence type="ECO:0000256" key="3">
    <source>
        <dbReference type="ARBA" id="ARBA00022771"/>
    </source>
</evidence>
<evidence type="ECO:0000256" key="5">
    <source>
        <dbReference type="ARBA" id="ARBA00023015"/>
    </source>
</evidence>
<dbReference type="EMBL" id="CABFJX010000378">
    <property type="protein sequence ID" value="VTT75458.1"/>
    <property type="molecule type" value="Genomic_DNA"/>
</dbReference>
<keyword evidence="5" id="KW-0805">Transcription regulation</keyword>
<keyword evidence="7" id="KW-0539">Nucleus</keyword>
<evidence type="ECO:0000256" key="1">
    <source>
        <dbReference type="ARBA" id="ARBA00004123"/>
    </source>
</evidence>